<dbReference type="Proteomes" id="UP001153954">
    <property type="component" value="Unassembled WGS sequence"/>
</dbReference>
<gene>
    <name evidence="1" type="ORF">EEDITHA_LOCUS6847</name>
</gene>
<protein>
    <submittedName>
        <fullName evidence="1">Uncharacterized protein</fullName>
    </submittedName>
</protein>
<dbReference type="AlphaFoldDB" id="A0AAU9TZI9"/>
<accession>A0AAU9TZI9</accession>
<sequence length="137" mass="16185">MAFLKQFFASLPKMPSHYCRAMGRHGIAFACNRESKQYLEPIIADKTMLYTLYAMECQKSEKIALSRWTLCRVFDELNLSLFTPKKDQFDTCCSHKVGNITDDIYNRHIRSKNMARNKKAMDKDRAQKIWRCTRFRA</sequence>
<reference evidence="1" key="1">
    <citation type="submission" date="2022-03" db="EMBL/GenBank/DDBJ databases">
        <authorList>
            <person name="Tunstrom K."/>
        </authorList>
    </citation>
    <scope>NUCLEOTIDE SEQUENCE</scope>
</reference>
<evidence type="ECO:0000313" key="1">
    <source>
        <dbReference type="EMBL" id="CAH2090939.1"/>
    </source>
</evidence>
<dbReference type="EMBL" id="CAKOGL010000010">
    <property type="protein sequence ID" value="CAH2090939.1"/>
    <property type="molecule type" value="Genomic_DNA"/>
</dbReference>
<evidence type="ECO:0000313" key="2">
    <source>
        <dbReference type="Proteomes" id="UP001153954"/>
    </source>
</evidence>
<proteinExistence type="predicted"/>
<organism evidence="1 2">
    <name type="scientific">Euphydryas editha</name>
    <name type="common">Edith's checkerspot</name>
    <dbReference type="NCBI Taxonomy" id="104508"/>
    <lineage>
        <taxon>Eukaryota</taxon>
        <taxon>Metazoa</taxon>
        <taxon>Ecdysozoa</taxon>
        <taxon>Arthropoda</taxon>
        <taxon>Hexapoda</taxon>
        <taxon>Insecta</taxon>
        <taxon>Pterygota</taxon>
        <taxon>Neoptera</taxon>
        <taxon>Endopterygota</taxon>
        <taxon>Lepidoptera</taxon>
        <taxon>Glossata</taxon>
        <taxon>Ditrysia</taxon>
        <taxon>Papilionoidea</taxon>
        <taxon>Nymphalidae</taxon>
        <taxon>Nymphalinae</taxon>
        <taxon>Euphydryas</taxon>
    </lineage>
</organism>
<keyword evidence="2" id="KW-1185">Reference proteome</keyword>
<name>A0AAU9TZI9_EUPED</name>
<comment type="caution">
    <text evidence="1">The sequence shown here is derived from an EMBL/GenBank/DDBJ whole genome shotgun (WGS) entry which is preliminary data.</text>
</comment>